<comment type="catalytic activity">
    <reaction evidence="1 7">
        <text>Hydrolysis of (1-&gt;4)-beta-linkages between N-acetylmuramic acid and N-acetyl-D-glucosamine residues in a peptidoglycan and between N-acetyl-D-glucosamine residues in chitodextrins.</text>
        <dbReference type="EC" id="3.2.1.17"/>
    </reaction>
</comment>
<dbReference type="Gene3D" id="1.10.530.40">
    <property type="match status" value="1"/>
</dbReference>
<evidence type="ECO:0000256" key="5">
    <source>
        <dbReference type="ARBA" id="ARBA00023200"/>
    </source>
</evidence>
<evidence type="ECO:0000256" key="6">
    <source>
        <dbReference type="ARBA" id="ARBA00023295"/>
    </source>
</evidence>
<dbReference type="PANTHER" id="PTHR38107:SF3">
    <property type="entry name" value="LYSOZYME RRRD-RELATED"/>
    <property type="match status" value="1"/>
</dbReference>
<dbReference type="OrthoDB" id="8141296at2"/>
<dbReference type="InterPro" id="IPR023346">
    <property type="entry name" value="Lysozyme-like_dom_sf"/>
</dbReference>
<dbReference type="Proteomes" id="UP000284021">
    <property type="component" value="Unassembled WGS sequence"/>
</dbReference>
<keyword evidence="4 7" id="KW-0378">Hydrolase</keyword>
<sequence>MNASDAGLALIQDFEGLRLTTYRDSVGVLTIGWGHTGPDVVQGMAIDRAEAERLLRDDLHDAERAIQRLVTVPLKQHQFDALVSFTFNLGSGNLQGSTLLRKLNAKDYTGAGSEFSRWNKAGGRVLSGLIRRRAAERALFIG</sequence>
<dbReference type="CDD" id="cd00737">
    <property type="entry name" value="lyz_endolysin_autolysin"/>
    <property type="match status" value="1"/>
</dbReference>
<keyword evidence="3 7" id="KW-0081">Bacteriolytic enzyme</keyword>
<dbReference type="GO" id="GO:0042742">
    <property type="term" value="P:defense response to bacterium"/>
    <property type="evidence" value="ECO:0007669"/>
    <property type="project" value="UniProtKB-KW"/>
</dbReference>
<keyword evidence="5" id="KW-1035">Host cytoplasm</keyword>
<reference evidence="8 9" key="1">
    <citation type="submission" date="2018-09" db="EMBL/GenBank/DDBJ databases">
        <authorList>
            <person name="Zhu H."/>
        </authorList>
    </citation>
    <scope>NUCLEOTIDE SEQUENCE [LARGE SCALE GENOMIC DNA]</scope>
    <source>
        <strain evidence="8 9">K1S02-6</strain>
    </source>
</reference>
<comment type="caution">
    <text evidence="8">The sequence shown here is derived from an EMBL/GenBank/DDBJ whole genome shotgun (WGS) entry which is preliminary data.</text>
</comment>
<dbReference type="GO" id="GO:0031640">
    <property type="term" value="P:killing of cells of another organism"/>
    <property type="evidence" value="ECO:0007669"/>
    <property type="project" value="UniProtKB-KW"/>
</dbReference>
<evidence type="ECO:0000256" key="2">
    <source>
        <dbReference type="ARBA" id="ARBA00022529"/>
    </source>
</evidence>
<evidence type="ECO:0000256" key="1">
    <source>
        <dbReference type="ARBA" id="ARBA00000632"/>
    </source>
</evidence>
<dbReference type="InterPro" id="IPR051018">
    <property type="entry name" value="Bacteriophage_GH24"/>
</dbReference>
<accession>A0A418XEL1</accession>
<dbReference type="AlphaFoldDB" id="A0A418XEL1"/>
<dbReference type="InterPro" id="IPR002196">
    <property type="entry name" value="Glyco_hydro_24"/>
</dbReference>
<name>A0A418XEL1_9PSED</name>
<dbReference type="HAMAP" id="MF_04110">
    <property type="entry name" value="ENDOLYSIN_T4"/>
    <property type="match status" value="1"/>
</dbReference>
<dbReference type="GO" id="GO:0009253">
    <property type="term" value="P:peptidoglycan catabolic process"/>
    <property type="evidence" value="ECO:0007669"/>
    <property type="project" value="InterPro"/>
</dbReference>
<evidence type="ECO:0000256" key="7">
    <source>
        <dbReference type="RuleBase" id="RU003788"/>
    </source>
</evidence>
<dbReference type="EMBL" id="QYUR01000003">
    <property type="protein sequence ID" value="RJG10929.1"/>
    <property type="molecule type" value="Genomic_DNA"/>
</dbReference>
<evidence type="ECO:0000313" key="9">
    <source>
        <dbReference type="Proteomes" id="UP000284021"/>
    </source>
</evidence>
<evidence type="ECO:0000256" key="4">
    <source>
        <dbReference type="ARBA" id="ARBA00022801"/>
    </source>
</evidence>
<dbReference type="GO" id="GO:0016998">
    <property type="term" value="P:cell wall macromolecule catabolic process"/>
    <property type="evidence" value="ECO:0007669"/>
    <property type="project" value="InterPro"/>
</dbReference>
<gene>
    <name evidence="8" type="ORF">D3879_14715</name>
</gene>
<keyword evidence="9" id="KW-1185">Reference proteome</keyword>
<comment type="similarity">
    <text evidence="7">Belongs to the glycosyl hydrolase 24 family.</text>
</comment>
<dbReference type="PANTHER" id="PTHR38107">
    <property type="match status" value="1"/>
</dbReference>
<dbReference type="EC" id="3.2.1.17" evidence="7"/>
<proteinExistence type="inferred from homology"/>
<dbReference type="GO" id="GO:0003796">
    <property type="term" value="F:lysozyme activity"/>
    <property type="evidence" value="ECO:0007669"/>
    <property type="project" value="UniProtKB-EC"/>
</dbReference>
<dbReference type="InterPro" id="IPR033907">
    <property type="entry name" value="Endolysin_autolysin"/>
</dbReference>
<dbReference type="RefSeq" id="WP_119955061.1">
    <property type="nucleotide sequence ID" value="NZ_QYUR01000003.1"/>
</dbReference>
<organism evidence="8 9">
    <name type="scientific">Pseudomonas cavernicola</name>
    <dbReference type="NCBI Taxonomy" id="2320866"/>
    <lineage>
        <taxon>Bacteria</taxon>
        <taxon>Pseudomonadati</taxon>
        <taxon>Pseudomonadota</taxon>
        <taxon>Gammaproteobacteria</taxon>
        <taxon>Pseudomonadales</taxon>
        <taxon>Pseudomonadaceae</taxon>
        <taxon>Pseudomonas</taxon>
    </lineage>
</organism>
<keyword evidence="6 7" id="KW-0326">Glycosidase</keyword>
<dbReference type="SUPFAM" id="SSF53955">
    <property type="entry name" value="Lysozyme-like"/>
    <property type="match status" value="1"/>
</dbReference>
<keyword evidence="2 7" id="KW-0929">Antimicrobial</keyword>
<protein>
    <recommendedName>
        <fullName evidence="7">Lysozyme</fullName>
        <ecNumber evidence="7">3.2.1.17</ecNumber>
    </recommendedName>
</protein>
<dbReference type="InterPro" id="IPR034690">
    <property type="entry name" value="Endolysin_T4_type"/>
</dbReference>
<dbReference type="InterPro" id="IPR023347">
    <property type="entry name" value="Lysozyme_dom_sf"/>
</dbReference>
<evidence type="ECO:0000313" key="8">
    <source>
        <dbReference type="EMBL" id="RJG10929.1"/>
    </source>
</evidence>
<evidence type="ECO:0000256" key="3">
    <source>
        <dbReference type="ARBA" id="ARBA00022638"/>
    </source>
</evidence>
<dbReference type="Pfam" id="PF00959">
    <property type="entry name" value="Phage_lysozyme"/>
    <property type="match status" value="1"/>
</dbReference>